<evidence type="ECO:0008006" key="2">
    <source>
        <dbReference type="Google" id="ProtNLM"/>
    </source>
</evidence>
<dbReference type="Gene3D" id="3.40.190.10">
    <property type="entry name" value="Periplasmic binding protein-like II"/>
    <property type="match status" value="1"/>
</dbReference>
<feature type="non-terminal residue" evidence="1">
    <location>
        <position position="1"/>
    </location>
</feature>
<name>X0VX51_9ZZZZ</name>
<organism evidence="1">
    <name type="scientific">marine sediment metagenome</name>
    <dbReference type="NCBI Taxonomy" id="412755"/>
    <lineage>
        <taxon>unclassified sequences</taxon>
        <taxon>metagenomes</taxon>
        <taxon>ecological metagenomes</taxon>
    </lineage>
</organism>
<dbReference type="PANTHER" id="PTHR42928:SF5">
    <property type="entry name" value="BLR1237 PROTEIN"/>
    <property type="match status" value="1"/>
</dbReference>
<sequence length="268" mass="27379">ALPAPGAAQTEPYPGRVVRIISDSAAGSATDASARILADKLSAIWGQQVLTVNQPGAGGGISARVASQAAPDGYTLYMPATSPFLALPGAPGVAPNLPLELPRDFAAIGFVLQQPLFIGASHKSGLASIGELIARAKEKPGEINYAATGRGRLSHLTMELLQARANINVQLVPYVGGPAQAMSDVLEGRVQLVLDAYAGLASAIQGNLIKGLASTAPTRLPGFENLPTVAETIPGFAVGAWAVLVAPLGTPDGIIRKVNADLNKAVDD</sequence>
<gene>
    <name evidence="1" type="ORF">S01H1_38437</name>
</gene>
<dbReference type="InterPro" id="IPR005064">
    <property type="entry name" value="BUG"/>
</dbReference>
<dbReference type="InterPro" id="IPR042100">
    <property type="entry name" value="Bug_dom1"/>
</dbReference>
<reference evidence="1" key="1">
    <citation type="journal article" date="2014" name="Front. Microbiol.">
        <title>High frequency of phylogenetically diverse reductive dehalogenase-homologous genes in deep subseafloor sedimentary metagenomes.</title>
        <authorList>
            <person name="Kawai M."/>
            <person name="Futagami T."/>
            <person name="Toyoda A."/>
            <person name="Takaki Y."/>
            <person name="Nishi S."/>
            <person name="Hori S."/>
            <person name="Arai W."/>
            <person name="Tsubouchi T."/>
            <person name="Morono Y."/>
            <person name="Uchiyama I."/>
            <person name="Ito T."/>
            <person name="Fujiyama A."/>
            <person name="Inagaki F."/>
            <person name="Takami H."/>
        </authorList>
    </citation>
    <scope>NUCLEOTIDE SEQUENCE</scope>
    <source>
        <strain evidence="1">Expedition CK06-06</strain>
    </source>
</reference>
<evidence type="ECO:0000313" key="1">
    <source>
        <dbReference type="EMBL" id="GAG05081.1"/>
    </source>
</evidence>
<comment type="caution">
    <text evidence="1">The sequence shown here is derived from an EMBL/GenBank/DDBJ whole genome shotgun (WGS) entry which is preliminary data.</text>
</comment>
<accession>X0VX51</accession>
<dbReference type="PANTHER" id="PTHR42928">
    <property type="entry name" value="TRICARBOXYLATE-BINDING PROTEIN"/>
    <property type="match status" value="1"/>
</dbReference>
<feature type="non-terminal residue" evidence="1">
    <location>
        <position position="268"/>
    </location>
</feature>
<dbReference type="SUPFAM" id="SSF53850">
    <property type="entry name" value="Periplasmic binding protein-like II"/>
    <property type="match status" value="1"/>
</dbReference>
<dbReference type="AlphaFoldDB" id="X0VX51"/>
<dbReference type="Pfam" id="PF03401">
    <property type="entry name" value="TctC"/>
    <property type="match status" value="1"/>
</dbReference>
<protein>
    <recommendedName>
        <fullName evidence="2">Tripartite tricarboxylate transporter substrate binding protein</fullName>
    </recommendedName>
</protein>
<dbReference type="EMBL" id="BARS01024198">
    <property type="protein sequence ID" value="GAG05081.1"/>
    <property type="molecule type" value="Genomic_DNA"/>
</dbReference>
<dbReference type="Gene3D" id="3.40.190.150">
    <property type="entry name" value="Bordetella uptake gene, domain 1"/>
    <property type="match status" value="1"/>
</dbReference>
<proteinExistence type="predicted"/>